<comment type="caution">
    <text evidence="6">The sequence shown here is derived from an EMBL/GenBank/DDBJ whole genome shotgun (WGS) entry which is preliminary data.</text>
</comment>
<dbReference type="Pfam" id="PF18052">
    <property type="entry name" value="Rx_N"/>
    <property type="match status" value="1"/>
</dbReference>
<dbReference type="InterPro" id="IPR041118">
    <property type="entry name" value="Rx_N"/>
</dbReference>
<evidence type="ECO:0000313" key="6">
    <source>
        <dbReference type="EMBL" id="PWA90644.1"/>
    </source>
</evidence>
<evidence type="ECO:0000256" key="1">
    <source>
        <dbReference type="ARBA" id="ARBA00022737"/>
    </source>
</evidence>
<protein>
    <submittedName>
        <fullName evidence="6">CC-NBS-LRR-like protein</fullName>
    </submittedName>
</protein>
<dbReference type="AlphaFoldDB" id="A0A2U1PXZ7"/>
<feature type="region of interest" description="Disordered" evidence="4">
    <location>
        <begin position="52"/>
        <end position="71"/>
    </location>
</feature>
<dbReference type="GO" id="GO:0000166">
    <property type="term" value="F:nucleotide binding"/>
    <property type="evidence" value="ECO:0007669"/>
    <property type="project" value="UniProtKB-KW"/>
</dbReference>
<evidence type="ECO:0000313" key="7">
    <source>
        <dbReference type="Proteomes" id="UP000245207"/>
    </source>
</evidence>
<reference evidence="6 7" key="1">
    <citation type="journal article" date="2018" name="Mol. Plant">
        <title>The genome of Artemisia annua provides insight into the evolution of Asteraceae family and artemisinin biosynthesis.</title>
        <authorList>
            <person name="Shen Q."/>
            <person name="Zhang L."/>
            <person name="Liao Z."/>
            <person name="Wang S."/>
            <person name="Yan T."/>
            <person name="Shi P."/>
            <person name="Liu M."/>
            <person name="Fu X."/>
            <person name="Pan Q."/>
            <person name="Wang Y."/>
            <person name="Lv Z."/>
            <person name="Lu X."/>
            <person name="Zhang F."/>
            <person name="Jiang W."/>
            <person name="Ma Y."/>
            <person name="Chen M."/>
            <person name="Hao X."/>
            <person name="Li L."/>
            <person name="Tang Y."/>
            <person name="Lv G."/>
            <person name="Zhou Y."/>
            <person name="Sun X."/>
            <person name="Brodelius P.E."/>
            <person name="Rose J.K.C."/>
            <person name="Tang K."/>
        </authorList>
    </citation>
    <scope>NUCLEOTIDE SEQUENCE [LARGE SCALE GENOMIC DNA]</scope>
    <source>
        <strain evidence="7">cv. Huhao1</strain>
        <tissue evidence="6">Leaf</tissue>
    </source>
</reference>
<evidence type="ECO:0000256" key="2">
    <source>
        <dbReference type="ARBA" id="ARBA00022741"/>
    </source>
</evidence>
<dbReference type="GO" id="GO:0006952">
    <property type="term" value="P:defense response"/>
    <property type="evidence" value="ECO:0007669"/>
    <property type="project" value="UniProtKB-KW"/>
</dbReference>
<feature type="compositionally biased region" description="Basic and acidic residues" evidence="4">
    <location>
        <begin position="52"/>
        <end position="63"/>
    </location>
</feature>
<name>A0A2U1PXZ7_ARTAN</name>
<organism evidence="6 7">
    <name type="scientific">Artemisia annua</name>
    <name type="common">Sweet wormwood</name>
    <dbReference type="NCBI Taxonomy" id="35608"/>
    <lineage>
        <taxon>Eukaryota</taxon>
        <taxon>Viridiplantae</taxon>
        <taxon>Streptophyta</taxon>
        <taxon>Embryophyta</taxon>
        <taxon>Tracheophyta</taxon>
        <taxon>Spermatophyta</taxon>
        <taxon>Magnoliopsida</taxon>
        <taxon>eudicotyledons</taxon>
        <taxon>Gunneridae</taxon>
        <taxon>Pentapetalae</taxon>
        <taxon>asterids</taxon>
        <taxon>campanulids</taxon>
        <taxon>Asterales</taxon>
        <taxon>Asteraceae</taxon>
        <taxon>Asteroideae</taxon>
        <taxon>Anthemideae</taxon>
        <taxon>Artemisiinae</taxon>
        <taxon>Artemisia</taxon>
    </lineage>
</organism>
<dbReference type="EMBL" id="PKPP01000612">
    <property type="protein sequence ID" value="PWA90644.1"/>
    <property type="molecule type" value="Genomic_DNA"/>
</dbReference>
<evidence type="ECO:0000256" key="3">
    <source>
        <dbReference type="ARBA" id="ARBA00022821"/>
    </source>
</evidence>
<dbReference type="Proteomes" id="UP000245207">
    <property type="component" value="Unassembled WGS sequence"/>
</dbReference>
<keyword evidence="2" id="KW-0547">Nucleotide-binding</keyword>
<keyword evidence="1" id="KW-0677">Repeat</keyword>
<sequence>MAEIIATELIKVVFQKLGDEALKQIVRAQGIHAELEKLKKTLCKIQDLLNDASEKETSRKDVKQWLNSLQH</sequence>
<keyword evidence="3" id="KW-0611">Plant defense</keyword>
<keyword evidence="7" id="KW-1185">Reference proteome</keyword>
<dbReference type="Gene3D" id="1.20.5.4130">
    <property type="match status" value="1"/>
</dbReference>
<gene>
    <name evidence="6" type="ORF">CTI12_AA096760</name>
</gene>
<evidence type="ECO:0000259" key="5">
    <source>
        <dbReference type="Pfam" id="PF18052"/>
    </source>
</evidence>
<evidence type="ECO:0000256" key="4">
    <source>
        <dbReference type="SAM" id="MobiDB-lite"/>
    </source>
</evidence>
<feature type="domain" description="Disease resistance N-terminal" evidence="5">
    <location>
        <begin position="10"/>
        <end position="70"/>
    </location>
</feature>
<dbReference type="OrthoDB" id="688937at2759"/>
<proteinExistence type="predicted"/>
<accession>A0A2U1PXZ7</accession>